<evidence type="ECO:0000313" key="2">
    <source>
        <dbReference type="Proteomes" id="UP000527355"/>
    </source>
</evidence>
<accession>A0A7J7SCT4</accession>
<dbReference type="AlphaFoldDB" id="A0A7J7SCT4"/>
<organism evidence="1 2">
    <name type="scientific">Myotis myotis</name>
    <name type="common">Greater mouse-eared bat</name>
    <name type="synonym">Vespertilio myotis</name>
    <dbReference type="NCBI Taxonomy" id="51298"/>
    <lineage>
        <taxon>Eukaryota</taxon>
        <taxon>Metazoa</taxon>
        <taxon>Chordata</taxon>
        <taxon>Craniata</taxon>
        <taxon>Vertebrata</taxon>
        <taxon>Euteleostomi</taxon>
        <taxon>Mammalia</taxon>
        <taxon>Eutheria</taxon>
        <taxon>Laurasiatheria</taxon>
        <taxon>Chiroptera</taxon>
        <taxon>Yangochiroptera</taxon>
        <taxon>Vespertilionidae</taxon>
        <taxon>Myotis</taxon>
    </lineage>
</organism>
<dbReference type="EMBL" id="JABWUV010000019">
    <property type="protein sequence ID" value="KAF6285957.1"/>
    <property type="molecule type" value="Genomic_DNA"/>
</dbReference>
<reference evidence="1 2" key="1">
    <citation type="journal article" date="2020" name="Nature">
        <title>Six reference-quality genomes reveal evolution of bat adaptations.</title>
        <authorList>
            <person name="Jebb D."/>
            <person name="Huang Z."/>
            <person name="Pippel M."/>
            <person name="Hughes G.M."/>
            <person name="Lavrichenko K."/>
            <person name="Devanna P."/>
            <person name="Winkler S."/>
            <person name="Jermiin L.S."/>
            <person name="Skirmuntt E.C."/>
            <person name="Katzourakis A."/>
            <person name="Burkitt-Gray L."/>
            <person name="Ray D.A."/>
            <person name="Sullivan K.A.M."/>
            <person name="Roscito J.G."/>
            <person name="Kirilenko B.M."/>
            <person name="Davalos L.M."/>
            <person name="Corthals A.P."/>
            <person name="Power M.L."/>
            <person name="Jones G."/>
            <person name="Ransome R.D."/>
            <person name="Dechmann D.K.N."/>
            <person name="Locatelli A.G."/>
            <person name="Puechmaille S.J."/>
            <person name="Fedrigo O."/>
            <person name="Jarvis E.D."/>
            <person name="Hiller M."/>
            <person name="Vernes S.C."/>
            <person name="Myers E.W."/>
            <person name="Teeling E.C."/>
        </authorList>
    </citation>
    <scope>NUCLEOTIDE SEQUENCE [LARGE SCALE GENOMIC DNA]</scope>
    <source>
        <strain evidence="1">MMyoMyo1</strain>
        <tissue evidence="1">Flight muscle</tissue>
    </source>
</reference>
<proteinExistence type="predicted"/>
<protein>
    <submittedName>
        <fullName evidence="1">Uncharacterized protein</fullName>
    </submittedName>
</protein>
<name>A0A7J7SCT4_MYOMY</name>
<gene>
    <name evidence="1" type="ORF">mMyoMyo1_009514</name>
</gene>
<keyword evidence="2" id="KW-1185">Reference proteome</keyword>
<comment type="caution">
    <text evidence="1">The sequence shown here is derived from an EMBL/GenBank/DDBJ whole genome shotgun (WGS) entry which is preliminary data.</text>
</comment>
<evidence type="ECO:0000313" key="1">
    <source>
        <dbReference type="EMBL" id="KAF6285957.1"/>
    </source>
</evidence>
<sequence>MSVVGKTTLTLFVQVSSLQLQDCRRRRGLFSQVRTPAAPFFGRKRSGTLRQGHPGLLEAGLRLSGRCGWSRRDSEVSLVRRPKEGILVLRAWSRYVLGLEPGTGIFRVALYGLFGRIEGAAQGIMGQ</sequence>
<dbReference type="Proteomes" id="UP000527355">
    <property type="component" value="Unassembled WGS sequence"/>
</dbReference>